<evidence type="ECO:0000313" key="3">
    <source>
        <dbReference type="Proteomes" id="UP001329825"/>
    </source>
</evidence>
<dbReference type="RefSeq" id="XP_062792991.1">
    <property type="nucleotide sequence ID" value="XM_062936940.1"/>
</dbReference>
<feature type="region of interest" description="Disordered" evidence="1">
    <location>
        <begin position="1"/>
        <end position="29"/>
    </location>
</feature>
<protein>
    <submittedName>
        <fullName evidence="2">Uncharacterized protein</fullName>
    </submittedName>
</protein>
<feature type="region of interest" description="Disordered" evidence="1">
    <location>
        <begin position="42"/>
        <end position="67"/>
    </location>
</feature>
<evidence type="ECO:0000256" key="1">
    <source>
        <dbReference type="SAM" id="MobiDB-lite"/>
    </source>
</evidence>
<dbReference type="Proteomes" id="UP001329825">
    <property type="component" value="Chromosome 7"/>
</dbReference>
<organism evidence="2 3">
    <name type="scientific">Kwoniella shivajii</name>
    <dbReference type="NCBI Taxonomy" id="564305"/>
    <lineage>
        <taxon>Eukaryota</taxon>
        <taxon>Fungi</taxon>
        <taxon>Dikarya</taxon>
        <taxon>Basidiomycota</taxon>
        <taxon>Agaricomycotina</taxon>
        <taxon>Tremellomycetes</taxon>
        <taxon>Tremellales</taxon>
        <taxon>Cryptococcaceae</taxon>
        <taxon>Kwoniella</taxon>
    </lineage>
</organism>
<reference evidence="2 3" key="1">
    <citation type="submission" date="2024-01" db="EMBL/GenBank/DDBJ databases">
        <title>Comparative genomics of Cryptococcus and Kwoniella reveals pathogenesis evolution and contrasting modes of karyotype evolution via chromosome fusion or intercentromeric recombination.</title>
        <authorList>
            <person name="Coelho M.A."/>
            <person name="David-Palma M."/>
            <person name="Shea T."/>
            <person name="Bowers K."/>
            <person name="McGinley-Smith S."/>
            <person name="Mohammad A.W."/>
            <person name="Gnirke A."/>
            <person name="Yurkov A.M."/>
            <person name="Nowrousian M."/>
            <person name="Sun S."/>
            <person name="Cuomo C.A."/>
            <person name="Heitman J."/>
        </authorList>
    </citation>
    <scope>NUCLEOTIDE SEQUENCE [LARGE SCALE GENOMIC DNA]</scope>
    <source>
        <strain evidence="2">CBS 11374</strain>
    </source>
</reference>
<keyword evidence="3" id="KW-1185">Reference proteome</keyword>
<proteinExistence type="predicted"/>
<accession>A0ABZ1D315</accession>
<sequence length="367" mass="40262">MIMTSSPIMTPSCRSIAHTPSPSSSPKLVPVASTMIKPNSPFTLPSSSVNNQSGSGSGMGSGLSTSVPTRSYVRGPQARPYAQPARNIKQITGDSKQFTELVASMVNKREQEKRKQDITIEMIENVNISQDAVTTTTSPTATRHLDVPKRAKSLAGSLAGSWEVERAELIVDIPVWSPGCFQDLSTLHALRDTTLSHTHALLSHLLNDHSVPATYRLLARSCVQPNHHDHTSHHHGWGCIRLAPSITSPISTQIELKPSVRRASLVHSHSSPITHTRKNNRNVSHDLDNNCHENVIIESDDEDNNFEFEIKLKEGYSRSSISISDDESDEEEESADVIVGREIERRGGKEGMAFLMTLFGQPALILT</sequence>
<name>A0ABZ1D315_9TREE</name>
<dbReference type="GeneID" id="87957358"/>
<feature type="region of interest" description="Disordered" evidence="1">
    <location>
        <begin position="267"/>
        <end position="286"/>
    </location>
</feature>
<gene>
    <name evidence="2" type="ORF">IL334_005227</name>
</gene>
<feature type="compositionally biased region" description="Polar residues" evidence="1">
    <location>
        <begin position="1"/>
        <end position="13"/>
    </location>
</feature>
<dbReference type="EMBL" id="CP141887">
    <property type="protein sequence ID" value="WRT68251.1"/>
    <property type="molecule type" value="Genomic_DNA"/>
</dbReference>
<evidence type="ECO:0000313" key="2">
    <source>
        <dbReference type="EMBL" id="WRT68251.1"/>
    </source>
</evidence>